<reference evidence="7 8" key="1">
    <citation type="journal article" date="2015" name="Genome Biol. Evol.">
        <title>Phylogenomic analyses indicate that early fungi evolved digesting cell walls of algal ancestors of land plants.</title>
        <authorList>
            <person name="Chang Y."/>
            <person name="Wang S."/>
            <person name="Sekimoto S."/>
            <person name="Aerts A.L."/>
            <person name="Choi C."/>
            <person name="Clum A."/>
            <person name="LaButti K.M."/>
            <person name="Lindquist E.A."/>
            <person name="Yee Ngan C."/>
            <person name="Ohm R.A."/>
            <person name="Salamov A.A."/>
            <person name="Grigoriev I.V."/>
            <person name="Spatafora J.W."/>
            <person name="Berbee M.L."/>
        </authorList>
    </citation>
    <scope>NUCLEOTIDE SEQUENCE [LARGE SCALE GENOMIC DNA]</scope>
    <source>
        <strain evidence="7 8">JEL478</strain>
    </source>
</reference>
<keyword evidence="3 4" id="KW-0408">Iron</keyword>
<dbReference type="STRING" id="1344416.A0A139AQQ8"/>
<dbReference type="EMBL" id="KQ965740">
    <property type="protein sequence ID" value="KXS18825.1"/>
    <property type="molecule type" value="Genomic_DNA"/>
</dbReference>
<evidence type="ECO:0000256" key="1">
    <source>
        <dbReference type="ARBA" id="ARBA00022617"/>
    </source>
</evidence>
<protein>
    <recommendedName>
        <fullName evidence="6">Cytochrome b5 heme-binding domain-containing protein</fullName>
    </recommendedName>
</protein>
<evidence type="ECO:0000256" key="3">
    <source>
        <dbReference type="ARBA" id="ARBA00023004"/>
    </source>
</evidence>
<evidence type="ECO:0000256" key="5">
    <source>
        <dbReference type="SAM" id="MobiDB-lite"/>
    </source>
</evidence>
<dbReference type="InterPro" id="IPR051872">
    <property type="entry name" value="Cytochrome_b5/Flavoprotein_Rdt"/>
</dbReference>
<dbReference type="OMA" id="KECLAQQ"/>
<evidence type="ECO:0000256" key="2">
    <source>
        <dbReference type="ARBA" id="ARBA00022723"/>
    </source>
</evidence>
<name>A0A139AQQ8_GONPJ</name>
<dbReference type="SMART" id="SM01117">
    <property type="entry name" value="Cyt-b5"/>
    <property type="match status" value="1"/>
</dbReference>
<dbReference type="FunFam" id="3.10.120.10:FF:000001">
    <property type="entry name" value="Cytochrome b5 reductase 4"/>
    <property type="match status" value="1"/>
</dbReference>
<sequence length="278" mass="30100">MDPSAPDGSPLNSKSRVSFAPPPEPLPGSLHRRRPSTTEEERARLTREDDSEDSGTESGPSIAASGLRSLKIASVSSRLGNDGAPDKQNNESQDDDEEEEEEGETITLDPPPPTAPPKPKVTMNLAPPKTLMPPLSSFMMPPPGASTLQVLSAKPGSVKARKKVILAPGHGPLDWERLKNSGKDLRGGVTSLARYTLSDLRRHRSRDDMWMALEGKVYNITPYIDFHPGGVPELMRGAGRDGTRPFMDAHPWVNYEHILERSLIGMLVPGSGDGSDSD</sequence>
<feature type="domain" description="Cytochrome b5 heme-binding" evidence="6">
    <location>
        <begin position="192"/>
        <end position="268"/>
    </location>
</feature>
<feature type="compositionally biased region" description="Basic and acidic residues" evidence="5">
    <location>
        <begin position="36"/>
        <end position="48"/>
    </location>
</feature>
<dbReference type="GO" id="GO:0020037">
    <property type="term" value="F:heme binding"/>
    <property type="evidence" value="ECO:0007669"/>
    <property type="project" value="UniProtKB-UniRule"/>
</dbReference>
<dbReference type="OrthoDB" id="432299at2759"/>
<feature type="compositionally biased region" description="Acidic residues" evidence="5">
    <location>
        <begin position="92"/>
        <end position="104"/>
    </location>
</feature>
<dbReference type="Gene3D" id="3.10.120.10">
    <property type="entry name" value="Cytochrome b5-like heme/steroid binding domain"/>
    <property type="match status" value="1"/>
</dbReference>
<dbReference type="InterPro" id="IPR001199">
    <property type="entry name" value="Cyt_B5-like_heme/steroid-bd"/>
</dbReference>
<gene>
    <name evidence="7" type="ORF">M427DRAFT_109203</name>
</gene>
<dbReference type="SUPFAM" id="SSF55856">
    <property type="entry name" value="Cytochrome b5-like heme/steroid binding domain"/>
    <property type="match status" value="1"/>
</dbReference>
<dbReference type="PROSITE" id="PS00191">
    <property type="entry name" value="CYTOCHROME_B5_1"/>
    <property type="match status" value="1"/>
</dbReference>
<evidence type="ECO:0000313" key="8">
    <source>
        <dbReference type="Proteomes" id="UP000070544"/>
    </source>
</evidence>
<evidence type="ECO:0000256" key="4">
    <source>
        <dbReference type="RuleBase" id="RU362121"/>
    </source>
</evidence>
<proteinExistence type="inferred from homology"/>
<dbReference type="GO" id="GO:0005737">
    <property type="term" value="C:cytoplasm"/>
    <property type="evidence" value="ECO:0007669"/>
    <property type="project" value="TreeGrafter"/>
</dbReference>
<dbReference type="GO" id="GO:0004128">
    <property type="term" value="F:cytochrome-b5 reductase activity, acting on NAD(P)H"/>
    <property type="evidence" value="ECO:0007669"/>
    <property type="project" value="TreeGrafter"/>
</dbReference>
<keyword evidence="2 4" id="KW-0479">Metal-binding</keyword>
<organism evidence="7 8">
    <name type="scientific">Gonapodya prolifera (strain JEL478)</name>
    <name type="common">Monoblepharis prolifera</name>
    <dbReference type="NCBI Taxonomy" id="1344416"/>
    <lineage>
        <taxon>Eukaryota</taxon>
        <taxon>Fungi</taxon>
        <taxon>Fungi incertae sedis</taxon>
        <taxon>Chytridiomycota</taxon>
        <taxon>Chytridiomycota incertae sedis</taxon>
        <taxon>Monoblepharidomycetes</taxon>
        <taxon>Monoblepharidales</taxon>
        <taxon>Gonapodyaceae</taxon>
        <taxon>Gonapodya</taxon>
    </lineage>
</organism>
<dbReference type="AlphaFoldDB" id="A0A139AQQ8"/>
<dbReference type="PANTHER" id="PTHR46237:SF1">
    <property type="entry name" value="CYTOCHROME B5 REDUCTASE 4"/>
    <property type="match status" value="1"/>
</dbReference>
<feature type="compositionally biased region" description="Pro residues" evidence="5">
    <location>
        <begin position="109"/>
        <end position="119"/>
    </location>
</feature>
<evidence type="ECO:0000259" key="6">
    <source>
        <dbReference type="PROSITE" id="PS50255"/>
    </source>
</evidence>
<keyword evidence="8" id="KW-1185">Reference proteome</keyword>
<dbReference type="PROSITE" id="PS50255">
    <property type="entry name" value="CYTOCHROME_B5_2"/>
    <property type="match status" value="1"/>
</dbReference>
<dbReference type="InterPro" id="IPR036400">
    <property type="entry name" value="Cyt_B5-like_heme/steroid_sf"/>
</dbReference>
<evidence type="ECO:0000313" key="7">
    <source>
        <dbReference type="EMBL" id="KXS18825.1"/>
    </source>
</evidence>
<dbReference type="PANTHER" id="PTHR46237">
    <property type="entry name" value="CYTOCHROME B5 REDUCTASE 4 FAMILY MEMBER"/>
    <property type="match status" value="1"/>
</dbReference>
<dbReference type="InterPro" id="IPR018506">
    <property type="entry name" value="Cyt_B5_heme-BS"/>
</dbReference>
<dbReference type="GO" id="GO:0046872">
    <property type="term" value="F:metal ion binding"/>
    <property type="evidence" value="ECO:0007669"/>
    <property type="project" value="UniProtKB-UniRule"/>
</dbReference>
<comment type="similarity">
    <text evidence="4">Belongs to the cytochrome b5 family.</text>
</comment>
<dbReference type="Pfam" id="PF00173">
    <property type="entry name" value="Cyt-b5"/>
    <property type="match status" value="1"/>
</dbReference>
<dbReference type="Proteomes" id="UP000070544">
    <property type="component" value="Unassembled WGS sequence"/>
</dbReference>
<keyword evidence="1 4" id="KW-0349">Heme</keyword>
<feature type="region of interest" description="Disordered" evidence="5">
    <location>
        <begin position="1"/>
        <end position="122"/>
    </location>
</feature>
<accession>A0A139AQQ8</accession>